<evidence type="ECO:0000313" key="8">
    <source>
        <dbReference type="EMBL" id="SNR71632.1"/>
    </source>
</evidence>
<dbReference type="Pfam" id="PF13385">
    <property type="entry name" value="Laminin_G_3"/>
    <property type="match status" value="2"/>
</dbReference>
<evidence type="ECO:0000256" key="6">
    <source>
        <dbReference type="SAM" id="SignalP"/>
    </source>
</evidence>
<dbReference type="Gene3D" id="2.60.120.200">
    <property type="match status" value="3"/>
</dbReference>
<evidence type="ECO:0000313" key="9">
    <source>
        <dbReference type="Proteomes" id="UP000198412"/>
    </source>
</evidence>
<proteinExistence type="predicted"/>
<protein>
    <submittedName>
        <fullName evidence="8">Por secretion system C-terminal sorting domain-containing protein</fullName>
    </submittedName>
</protein>
<feature type="chain" id="PRO_5012263524" evidence="6">
    <location>
        <begin position="20"/>
        <end position="2900"/>
    </location>
</feature>
<dbReference type="RefSeq" id="WP_089378929.1">
    <property type="nucleotide sequence ID" value="NZ_FZNX01000004.1"/>
</dbReference>
<dbReference type="InterPro" id="IPR001791">
    <property type="entry name" value="Laminin_G"/>
</dbReference>
<organism evidence="8 9">
    <name type="scientific">Lutibacter flavus</name>
    <dbReference type="NCBI Taxonomy" id="691689"/>
    <lineage>
        <taxon>Bacteria</taxon>
        <taxon>Pseudomonadati</taxon>
        <taxon>Bacteroidota</taxon>
        <taxon>Flavobacteriia</taxon>
        <taxon>Flavobacteriales</taxon>
        <taxon>Flavobacteriaceae</taxon>
        <taxon>Lutibacter</taxon>
    </lineage>
</organism>
<sequence length="2900" mass="320108">MKKIIITLGLWLLATGLWAQNDTGAKVVPVSQAIQNNGYTMQVGVPYLVDTEQSSTIVDVSNPNINDDIYPFDIRFPWDALYLFPTFAEESFDVSKGYFGDKILINWTLRANNELVTNIRILRQEYVDGILDDENYVQIGNVSKFDTEFEDKYVEGGVLYAYKIVADGVSEIESEFSTFITGIGFRSPTAIVTGNVSYKGGNPVEDVTIKATSEGSTINLGSALRIPSAGKLDFGKLSKPIDTAATLQVWMRPESAYSGDAGPNIRLFQLKEIEGATTINVEVNLLEASNILKVNIGTAEYRIQNFYPSGVIDERGDDVLVPVTDFNNNYVHFSVVLSDGNVPLLYINGRGMTVAYQTEVNQKIVEYDTDYDGVFEDYPGTLVAITIPTAVNVLALTPTTSWNNLNIGSGKDILVDEIRIWNKAKEPANIRTNFRRYINGNNVNLISYLSANEGVGDFAYDLSRSGFNYNKNNGKLISAIAANNVTWVAGSGNIPSASQLGILGVTDEFGNYEITAIPYSGTGESFNITPLFGLHQFEPGQQLVFLGQGAEVVNKIDFVDISSFSFKGKVFFDTRGVFKSFVELDGAGIEGDTQISGPGILDEGYNYYQKGSEKFYKGAYWYNEVEDRLERYATVFAEGVNVYVDGTPQLDENNVPLVTDENGEFEVSVPIGKHFITLKKDGHIFSYDGRFPKKPAIDAIDDDGLYEFFEDSNEPVIFIDSTRVTVVGRVVGGGVQAQKVIGFGEEGLFEKTIEDAEGDSKTITVSSKNNIGVADITLGYDPPGDGNVTEYTKYNFETNSETGEFRESLLPLDYELLAADIRIPSSTDPIENTISILKAGTKEDFPLSTVGELTTPEFIFEDGTEAFGEPYHHVIGGLNYRVDPVLKVLEQTSDATIQIGEEIFNTDDFSYPVFTQFREYKIQLNSFERYVNYDDGGEVEDIVPIVDGELLITNNLELPGSKILERDPNDLSIINYTFRAGQISISRPFTKSINIKYKDPKGNEKEADIDSYSPKGIILGGQADDEQTFVTAAPDIPDIILRDPPGSNSFASIESGESFSFTTSSSITDTSGTDSEVTLSLGVDFELGGGLAGPVVETNVTADASVGISTSTSSSDGESITKTYSFSQTISTSDDPSYVGSKGDLYIGQSKNYFYGSFDKVKPSKTIPTKNVDGSLVPMPDSEYLVLGTGENQLYISKQKSVFFLEEPAETFFIYSQKQIIDALIPELQLLSTQAVTQAEKENDPAIKDKPEILTQEQYTEQVSLWRKMILENERSKYLVKNDRANVKESLVTIVSAFKSKLEEALQSDNTDDRLQGILNDKKIVTDKIQTLLNNNFDDNISFDAGVGEFTRSIETSLVAAKSTEFNLFLNSSVSGEIGFAFNGVGGSVGISGFTDKDLNSALSEEEQSTVTISYTLKDNDRANLLSVDVVNLFDGNGPIFSVLGGRTSCPYEGPELSNFYNNALYDPSAETISTLPEGLREQLSFATQRVEVPLLSVEVAEIGNVLEGRNAEFELILENNSVSGTDAVFLLKVDNLTNPYNALINIEPNGTLVNVPYGEKVYYTLTLAKSVSDVYDYIGSNDGEGLPLDDGIRIVLQSLCDGESVSDDVRIKAHFLPTCSEVVLSAPLDNWVYNRDAAYNLDGSTNPLTINMIGFNTSFASFEKIDLEYRLATSPNWTRLQTYYGSQEFKDEADANSETNIALISSATLFYSLDIAALKLQDGYYEIRARSSCTNDTEFISDVITGRVDLNSPQKFGTPLPIDGILGVGEDLRVGFNENIFYNSAVSSIEIKGQTNQLPINNSVSLYFEGATNTAVINNPKITSGDLTLEFWMNNSTIAGAADIIKQDGGLNIGLNNGELFFTLGGVTAQGGIASDGLFHHYTFTHKNSTGEISIYQDDAEIAGETGNANIDFTNNNPLVIGGNTFIGNMHDLRLWNKTISLENAYAKMYDKLIGNEASLIGYWPMDEGRGELAKDLARFKHAQVNADWDIKPKGKSYDFNNGQFLELDNVGFVQLTKEMDATISFWLKTGATQEATLFSNGKGDGSDVVQSNGLTNKWAINISNSGMLSLESEGNSYMLTSQPINDDTWHHVTLLFNRIGSLRTYVDAEPVTSNQMAAIGGFSGNKIWLGARGAKDLAGTEAVDRTFTGKLDEFRLWNTLRNVEQISRDRFNEMDFESIGLLLYARMNAPDVQTGKGPRYYHAYSNQNVIPSDAVLSSGEVNYSDDVPAIKPERNLIKFLVNHVINEDEMILEPVVTDWASLEGQILDITVHRMFDDANNMQQSPITWTAYVKRNEVSWFVEGYNEIVDIVKDSGEEQSFEITLINKGGNGQPYTINNVPSWLKLSSSSGTLEPDSRVIITATIDKEITPGDYLENLYLQTDFGYDEKLTIQIKVLAEEPDWEVDPTDFDYSMNIVGRIKVDSKFSEDSYDKIAAFYNGEARGVVNLIYLESFQEYYAYLTVYSNNVFGEELEFSIWDASQGKILVASIDSNSTITFKENEVMGTLTNPVIFENSDVLVQDIELNKGWTWVSLNVNDSKFTDLNALTQGMNLDTDDRILSHSPAQLETYYKDESNSGNSTWSGTVSANGGLSTSKMYKVNFDFEQSLDVKGIPIDISTWSFPIKANWNWLPYPLLGNQSTNEALAYFDAVDGDVIKSQNLFAIYDPINGWNGTLNYLVSGNGYMIKSSKDQTFSYPNYLGKPISGKSSEIVINEKQDKIADEFTKYAENMNAIVQLPEGYNELFVYDSAGVLKGKATNQIVNDAELSFITIYGDTPETLVFYIGDGRAKKVTVKTFNFKSNNVLGTVSKPIILEDFSNTISVFPNPFENDLTIKVDAVEGQVVTIQLYNLMSQLLFTKKFEVTEGVNLLKFSPKVATGTYLLQVKMKESTVISKIIKN</sequence>
<dbReference type="GO" id="GO:0005975">
    <property type="term" value="P:carbohydrate metabolic process"/>
    <property type="evidence" value="ECO:0007669"/>
    <property type="project" value="UniProtKB-ARBA"/>
</dbReference>
<evidence type="ECO:0000256" key="3">
    <source>
        <dbReference type="ARBA" id="ARBA00022729"/>
    </source>
</evidence>
<keyword evidence="4" id="KW-0106">Calcium</keyword>
<dbReference type="GO" id="GO:0046872">
    <property type="term" value="F:metal ion binding"/>
    <property type="evidence" value="ECO:0007669"/>
    <property type="project" value="UniProtKB-KW"/>
</dbReference>
<feature type="signal peptide" evidence="6">
    <location>
        <begin position="1"/>
        <end position="19"/>
    </location>
</feature>
<dbReference type="GO" id="GO:0004553">
    <property type="term" value="F:hydrolase activity, hydrolyzing O-glycosyl compounds"/>
    <property type="evidence" value="ECO:0007669"/>
    <property type="project" value="UniProtKB-ARBA"/>
</dbReference>
<keyword evidence="9" id="KW-1185">Reference proteome</keyword>
<evidence type="ECO:0000256" key="5">
    <source>
        <dbReference type="ARBA" id="ARBA00023157"/>
    </source>
</evidence>
<comment type="cofactor">
    <cofactor evidence="1">
        <name>Ca(2+)</name>
        <dbReference type="ChEBI" id="CHEBI:29108"/>
    </cofactor>
</comment>
<dbReference type="InterPro" id="IPR026444">
    <property type="entry name" value="Secre_tail"/>
</dbReference>
<dbReference type="InterPro" id="IPR051360">
    <property type="entry name" value="Neuronal_Pentraxin_Related"/>
</dbReference>
<dbReference type="CDD" id="cd00110">
    <property type="entry name" value="LamG"/>
    <property type="match status" value="1"/>
</dbReference>
<reference evidence="9" key="1">
    <citation type="submission" date="2017-06" db="EMBL/GenBank/DDBJ databases">
        <authorList>
            <person name="Varghese N."/>
            <person name="Submissions S."/>
        </authorList>
    </citation>
    <scope>NUCLEOTIDE SEQUENCE [LARGE SCALE GENOMIC DNA]</scope>
    <source>
        <strain evidence="9">DSM 27993</strain>
    </source>
</reference>
<feature type="domain" description="Secretion system C-terminal sorting" evidence="7">
    <location>
        <begin position="2824"/>
        <end position="2898"/>
    </location>
</feature>
<evidence type="ECO:0000256" key="1">
    <source>
        <dbReference type="ARBA" id="ARBA00001913"/>
    </source>
</evidence>
<keyword evidence="3 6" id="KW-0732">Signal</keyword>
<name>A0A238YKV5_9FLAO</name>
<dbReference type="NCBIfam" id="TIGR04183">
    <property type="entry name" value="Por_Secre_tail"/>
    <property type="match status" value="1"/>
</dbReference>
<gene>
    <name evidence="8" type="ORF">SAMN04488111_2667</name>
</gene>
<evidence type="ECO:0000259" key="7">
    <source>
        <dbReference type="Pfam" id="PF18962"/>
    </source>
</evidence>
<dbReference type="Pfam" id="PF18962">
    <property type="entry name" value="Por_Secre_tail"/>
    <property type="match status" value="1"/>
</dbReference>
<dbReference type="InterPro" id="IPR013320">
    <property type="entry name" value="ConA-like_dom_sf"/>
</dbReference>
<dbReference type="PANTHER" id="PTHR19277">
    <property type="entry name" value="PENTRAXIN"/>
    <property type="match status" value="1"/>
</dbReference>
<keyword evidence="2" id="KW-0479">Metal-binding</keyword>
<dbReference type="Proteomes" id="UP000198412">
    <property type="component" value="Unassembled WGS sequence"/>
</dbReference>
<dbReference type="PANTHER" id="PTHR19277:SF125">
    <property type="entry name" value="B6"/>
    <property type="match status" value="1"/>
</dbReference>
<keyword evidence="5" id="KW-1015">Disulfide bond</keyword>
<evidence type="ECO:0000256" key="2">
    <source>
        <dbReference type="ARBA" id="ARBA00022723"/>
    </source>
</evidence>
<dbReference type="SUPFAM" id="SSF49899">
    <property type="entry name" value="Concanavalin A-like lectins/glucanases"/>
    <property type="match status" value="3"/>
</dbReference>
<evidence type="ECO:0000256" key="4">
    <source>
        <dbReference type="ARBA" id="ARBA00022837"/>
    </source>
</evidence>
<dbReference type="EMBL" id="FZNX01000004">
    <property type="protein sequence ID" value="SNR71632.1"/>
    <property type="molecule type" value="Genomic_DNA"/>
</dbReference>
<dbReference type="OrthoDB" id="976756at2"/>
<accession>A0A238YKV5</accession>